<evidence type="ECO:0000313" key="2">
    <source>
        <dbReference type="Proteomes" id="UP000268623"/>
    </source>
</evidence>
<name>A0A3M9XIW8_9HYPH</name>
<gene>
    <name evidence="1" type="ORF">D1O30_19835</name>
</gene>
<protein>
    <submittedName>
        <fullName evidence="1">Uncharacterized protein</fullName>
    </submittedName>
</protein>
<dbReference type="AlphaFoldDB" id="A0A3M9XIW8"/>
<dbReference type="EMBL" id="QWDD01000003">
    <property type="protein sequence ID" value="RNJ48087.1"/>
    <property type="molecule type" value="Genomic_DNA"/>
</dbReference>
<sequence length="85" mass="9786">MISSRTFNDRAFNLLEEQRHRRIRRRKVRPFRSRSLLIVSTDGAVARHRGSQGERKKAIVPDASGATPKGYCPARFSEDSDLWSE</sequence>
<keyword evidence="2" id="KW-1185">Reference proteome</keyword>
<proteinExistence type="predicted"/>
<organism evidence="1 2">
    <name type="scientific">Methylocystis hirsuta</name>
    <dbReference type="NCBI Taxonomy" id="369798"/>
    <lineage>
        <taxon>Bacteria</taxon>
        <taxon>Pseudomonadati</taxon>
        <taxon>Pseudomonadota</taxon>
        <taxon>Alphaproteobacteria</taxon>
        <taxon>Hyphomicrobiales</taxon>
        <taxon>Methylocystaceae</taxon>
        <taxon>Methylocystis</taxon>
    </lineage>
</organism>
<dbReference type="Proteomes" id="UP000268623">
    <property type="component" value="Unassembled WGS sequence"/>
</dbReference>
<reference evidence="1 2" key="1">
    <citation type="submission" date="2018-08" db="EMBL/GenBank/DDBJ databases">
        <title>Genome sequence of Methylocystis hirsuta CSC1, a methanotroph able to accumulate PHAs.</title>
        <authorList>
            <person name="Bordel S."/>
            <person name="Rodriguez E."/>
            <person name="Gancedo J."/>
            <person name="Munoz R."/>
        </authorList>
    </citation>
    <scope>NUCLEOTIDE SEQUENCE [LARGE SCALE GENOMIC DNA]</scope>
    <source>
        <strain evidence="1 2">CSC1</strain>
    </source>
</reference>
<comment type="caution">
    <text evidence="1">The sequence shown here is derived from an EMBL/GenBank/DDBJ whole genome shotgun (WGS) entry which is preliminary data.</text>
</comment>
<accession>A0A3M9XIW8</accession>
<evidence type="ECO:0000313" key="1">
    <source>
        <dbReference type="EMBL" id="RNJ48087.1"/>
    </source>
</evidence>